<reference evidence="5" key="1">
    <citation type="journal article" date="2019" name="Int. J. Syst. Evol. Microbiol.">
        <title>The Global Catalogue of Microorganisms (GCM) 10K type strain sequencing project: providing services to taxonomists for standard genome sequencing and annotation.</title>
        <authorList>
            <consortium name="The Broad Institute Genomics Platform"/>
            <consortium name="The Broad Institute Genome Sequencing Center for Infectious Disease"/>
            <person name="Wu L."/>
            <person name="Ma J."/>
        </authorList>
    </citation>
    <scope>NUCLEOTIDE SEQUENCE [LARGE SCALE GENOMIC DNA]</scope>
    <source>
        <strain evidence="5">JCM 9458</strain>
    </source>
</reference>
<dbReference type="Proteomes" id="UP001501676">
    <property type="component" value="Unassembled WGS sequence"/>
</dbReference>
<proteinExistence type="predicted"/>
<feature type="region of interest" description="Disordered" evidence="1">
    <location>
        <begin position="26"/>
        <end position="51"/>
    </location>
</feature>
<feature type="domain" description="DUF4232" evidence="3">
    <location>
        <begin position="52"/>
        <end position="187"/>
    </location>
</feature>
<organism evidence="4 5">
    <name type="scientific">Cryptosporangium minutisporangium</name>
    <dbReference type="NCBI Taxonomy" id="113569"/>
    <lineage>
        <taxon>Bacteria</taxon>
        <taxon>Bacillati</taxon>
        <taxon>Actinomycetota</taxon>
        <taxon>Actinomycetes</taxon>
        <taxon>Cryptosporangiales</taxon>
        <taxon>Cryptosporangiaceae</taxon>
        <taxon>Cryptosporangium</taxon>
    </lineage>
</organism>
<evidence type="ECO:0000256" key="1">
    <source>
        <dbReference type="SAM" id="MobiDB-lite"/>
    </source>
</evidence>
<dbReference type="EMBL" id="BAAAYN010000034">
    <property type="protein sequence ID" value="GAA3391780.1"/>
    <property type="molecule type" value="Genomic_DNA"/>
</dbReference>
<accession>A0ABP6T335</accession>
<feature type="signal peptide" evidence="2">
    <location>
        <begin position="1"/>
        <end position="21"/>
    </location>
</feature>
<comment type="caution">
    <text evidence="4">The sequence shown here is derived from an EMBL/GenBank/DDBJ whole genome shotgun (WGS) entry which is preliminary data.</text>
</comment>
<dbReference type="RefSeq" id="WP_345730732.1">
    <property type="nucleotide sequence ID" value="NZ_BAAAYN010000034.1"/>
</dbReference>
<feature type="chain" id="PRO_5045864095" description="DUF4232 domain-containing protein" evidence="2">
    <location>
        <begin position="22"/>
        <end position="190"/>
    </location>
</feature>
<gene>
    <name evidence="4" type="ORF">GCM10020369_50970</name>
</gene>
<evidence type="ECO:0000256" key="2">
    <source>
        <dbReference type="SAM" id="SignalP"/>
    </source>
</evidence>
<evidence type="ECO:0000259" key="3">
    <source>
        <dbReference type="Pfam" id="PF14016"/>
    </source>
</evidence>
<dbReference type="PROSITE" id="PS51257">
    <property type="entry name" value="PROKAR_LIPOPROTEIN"/>
    <property type="match status" value="1"/>
</dbReference>
<dbReference type="InterPro" id="IPR025326">
    <property type="entry name" value="DUF4232"/>
</dbReference>
<keyword evidence="2" id="KW-0732">Signal</keyword>
<dbReference type="Pfam" id="PF14016">
    <property type="entry name" value="DUF4232"/>
    <property type="match status" value="1"/>
</dbReference>
<name>A0ABP6T335_9ACTN</name>
<feature type="compositionally biased region" description="Low complexity" evidence="1">
    <location>
        <begin position="35"/>
        <end position="44"/>
    </location>
</feature>
<evidence type="ECO:0000313" key="4">
    <source>
        <dbReference type="EMBL" id="GAA3391780.1"/>
    </source>
</evidence>
<sequence>MRARVLLLTLLLLAACGTGSAPPDVLRPAADDAAPRAASPSPSATGSLGPTCLEPGVEVTVGEVSAAMGLRAVGLTLRNCGTDPYTVQGYPVIEVLDADRRTLPAKVLHGTEHVHRLESFAGPPERIVVAPGESVGASLLWRNLTTVGETVVNGAYLRVAPAAGQATHTLTFSVDLGNTGRLAVSHWIRR</sequence>
<protein>
    <recommendedName>
        <fullName evidence="3">DUF4232 domain-containing protein</fullName>
    </recommendedName>
</protein>
<evidence type="ECO:0000313" key="5">
    <source>
        <dbReference type="Proteomes" id="UP001501676"/>
    </source>
</evidence>
<keyword evidence="5" id="KW-1185">Reference proteome</keyword>